<accession>A0AAU7S4F6</accession>
<feature type="transmembrane region" description="Helical" evidence="1">
    <location>
        <begin position="46"/>
        <end position="66"/>
    </location>
</feature>
<reference evidence="2" key="1">
    <citation type="submission" date="2024-06" db="EMBL/GenBank/DDBJ databases">
        <authorList>
            <person name="Li T."/>
            <person name="Gao R."/>
        </authorList>
    </citation>
    <scope>NUCLEOTIDE SEQUENCE</scope>
    <source>
        <strain evidence="2">ZPR3</strain>
        <plasmid evidence="2">unnamed2</plasmid>
    </source>
</reference>
<name>A0AAU7S4F6_9HYPH</name>
<dbReference type="EMBL" id="CP157962">
    <property type="protein sequence ID" value="XBT97337.1"/>
    <property type="molecule type" value="Genomic_DNA"/>
</dbReference>
<dbReference type="PIRSF" id="PIRSF028770">
    <property type="entry name" value="UCP028770"/>
    <property type="match status" value="1"/>
</dbReference>
<feature type="transmembrane region" description="Helical" evidence="1">
    <location>
        <begin position="6"/>
        <end position="25"/>
    </location>
</feature>
<keyword evidence="1" id="KW-1133">Transmembrane helix</keyword>
<keyword evidence="1" id="KW-0472">Membrane</keyword>
<sequence>MILDYIALAILVFVILVFVYGLIAIHDIPYEIAKSRNHPHQDAIMAAGWVSLFTLHAIWPFLWIWAMAYRPDRGWGTDHAKLEARVADLEKQLVARRSSVE</sequence>
<evidence type="ECO:0000313" key="2">
    <source>
        <dbReference type="EMBL" id="XBT97337.1"/>
    </source>
</evidence>
<keyword evidence="2" id="KW-0614">Plasmid</keyword>
<keyword evidence="1" id="KW-0812">Transmembrane</keyword>
<dbReference type="RefSeq" id="WP_349962375.1">
    <property type="nucleotide sequence ID" value="NZ_CP157962.1"/>
</dbReference>
<proteinExistence type="predicted"/>
<geneLocation type="plasmid" evidence="2">
    <name>unnamed2</name>
</geneLocation>
<dbReference type="AlphaFoldDB" id="A0AAU7S4F6"/>
<dbReference type="InterPro" id="IPR011223">
    <property type="entry name" value="UCP028770"/>
</dbReference>
<gene>
    <name evidence="2" type="ORF">ABM479_29115</name>
</gene>
<dbReference type="Pfam" id="PF11742">
    <property type="entry name" value="DUF3302"/>
    <property type="match status" value="1"/>
</dbReference>
<evidence type="ECO:0000256" key="1">
    <source>
        <dbReference type="SAM" id="Phobius"/>
    </source>
</evidence>
<protein>
    <submittedName>
        <fullName evidence="2">DUF3302 domain-containing protein</fullName>
    </submittedName>
</protein>
<organism evidence="2">
    <name type="scientific">Rhizobium sp. ZPR3</name>
    <dbReference type="NCBI Taxonomy" id="3158967"/>
    <lineage>
        <taxon>Bacteria</taxon>
        <taxon>Pseudomonadati</taxon>
        <taxon>Pseudomonadota</taxon>
        <taxon>Alphaproteobacteria</taxon>
        <taxon>Hyphomicrobiales</taxon>
        <taxon>Rhizobiaceae</taxon>
        <taxon>Rhizobium/Agrobacterium group</taxon>
        <taxon>Rhizobium</taxon>
    </lineage>
</organism>